<organism evidence="14 15">
    <name type="scientific">Caryophanon tenue</name>
    <dbReference type="NCBI Taxonomy" id="33978"/>
    <lineage>
        <taxon>Bacteria</taxon>
        <taxon>Bacillati</taxon>
        <taxon>Bacillota</taxon>
        <taxon>Bacilli</taxon>
        <taxon>Bacillales</taxon>
        <taxon>Caryophanaceae</taxon>
        <taxon>Caryophanon</taxon>
    </lineage>
</organism>
<evidence type="ECO:0000256" key="1">
    <source>
        <dbReference type="ARBA" id="ARBA00004651"/>
    </source>
</evidence>
<dbReference type="PANTHER" id="PTHR32089:SF114">
    <property type="entry name" value="METHYL-ACCEPTING CHEMOTAXIS PROTEIN MCPB"/>
    <property type="match status" value="1"/>
</dbReference>
<dbReference type="STRING" id="33978.A6M13_14220"/>
<dbReference type="PANTHER" id="PTHR32089">
    <property type="entry name" value="METHYL-ACCEPTING CHEMOTAXIS PROTEIN MCPB"/>
    <property type="match status" value="1"/>
</dbReference>
<dbReference type="Pfam" id="PF02743">
    <property type="entry name" value="dCache_1"/>
    <property type="match status" value="1"/>
</dbReference>
<evidence type="ECO:0000256" key="11">
    <source>
        <dbReference type="SAM" id="Phobius"/>
    </source>
</evidence>
<dbReference type="Pfam" id="PF00672">
    <property type="entry name" value="HAMP"/>
    <property type="match status" value="1"/>
</dbReference>
<evidence type="ECO:0000256" key="3">
    <source>
        <dbReference type="ARBA" id="ARBA00022481"/>
    </source>
</evidence>
<dbReference type="PROSITE" id="PS50885">
    <property type="entry name" value="HAMP"/>
    <property type="match status" value="1"/>
</dbReference>
<evidence type="ECO:0000259" key="12">
    <source>
        <dbReference type="PROSITE" id="PS50111"/>
    </source>
</evidence>
<dbReference type="Gene3D" id="3.30.450.20">
    <property type="entry name" value="PAS domain"/>
    <property type="match status" value="2"/>
</dbReference>
<feature type="transmembrane region" description="Helical" evidence="11">
    <location>
        <begin position="12"/>
        <end position="37"/>
    </location>
</feature>
<evidence type="ECO:0008006" key="16">
    <source>
        <dbReference type="Google" id="ProtNLM"/>
    </source>
</evidence>
<evidence type="ECO:0000256" key="9">
    <source>
        <dbReference type="ARBA" id="ARBA00029447"/>
    </source>
</evidence>
<dbReference type="Gene3D" id="1.10.287.950">
    <property type="entry name" value="Methyl-accepting chemotaxis protein"/>
    <property type="match status" value="1"/>
</dbReference>
<dbReference type="AlphaFoldDB" id="A0A1C0YD22"/>
<dbReference type="SMART" id="SM00283">
    <property type="entry name" value="MA"/>
    <property type="match status" value="1"/>
</dbReference>
<dbReference type="CDD" id="cd12912">
    <property type="entry name" value="PDC2_MCP_like"/>
    <property type="match status" value="1"/>
</dbReference>
<feature type="domain" description="Methyl-accepting transducer" evidence="12">
    <location>
        <begin position="376"/>
        <end position="612"/>
    </location>
</feature>
<keyword evidence="5 11" id="KW-0812">Transmembrane</keyword>
<name>A0A1C0YD22_9BACL</name>
<dbReference type="InterPro" id="IPR029151">
    <property type="entry name" value="Sensor-like_sf"/>
</dbReference>
<feature type="transmembrane region" description="Helical" evidence="11">
    <location>
        <begin position="281"/>
        <end position="304"/>
    </location>
</feature>
<evidence type="ECO:0000256" key="10">
    <source>
        <dbReference type="PROSITE-ProRule" id="PRU00284"/>
    </source>
</evidence>
<evidence type="ECO:0000259" key="13">
    <source>
        <dbReference type="PROSITE" id="PS50885"/>
    </source>
</evidence>
<keyword evidence="7 11" id="KW-0472">Membrane</keyword>
<sequence>MKKRTKIVNVSINYKLGFAFLMALFIPTILVGATSYYSAKQEIESQIQTSELQSVETVDAYIDKHVSPIVKDVAYFATIFEQAQWQQQDWTALLAQLTQYYETSEGVVSSFIGTTAGNMIQSPDLGLMNNADFDPRTRAWYKDAMASPNDVIISDPHQSASTGDWVVTISKQLADASGVVAVNLGMDTLFNIIADVQVGTKGYPFLMTDGQVIIAHPTIAAGEDVSQEEWAQQMVAVNDASFSYGFDGEEKQMQVETNELTSWKIGGTMFVSEVQAATAPILYMTLIIMTASLLILGIFVFAIIRSITKPLQQMTEAAAIMSSGDLRDVPAIKKKDEIGVLSRSLSTMRTMLAGIIQQLHEKSSVISASSEELSATLTESRQASEQITIAMAEVEDGFDRQSQQLEKSFASLRKVTTHIHTISDQTHTVAQNAEQAVKVAEEGHELVHSTQQQMSTIEETFQHLSGNIHTVNNYAHDIHEIVNVITSIADQTNLLALNASIEAARAGEHGKGFAVVAEEVRKLAEQTNHSSVQVKELVAAIQQESSNSVYSMTSSLEEVTKGLAMFSRTETSFMDVKAFIYELKEQLHTIQERAQHIAQDSDYVVGDIEKVEAIAQSSRQLLAQATNATEEQLCSIEEISATADALEAIVDELLAEVSTFQTTST</sequence>
<keyword evidence="15" id="KW-1185">Reference proteome</keyword>
<dbReference type="RefSeq" id="WP_066545278.1">
    <property type="nucleotide sequence ID" value="NZ_MASJ01000017.1"/>
</dbReference>
<protein>
    <recommendedName>
        <fullName evidence="16">Chemotaxis protein</fullName>
    </recommendedName>
</protein>
<dbReference type="InterPro" id="IPR003660">
    <property type="entry name" value="HAMP_dom"/>
</dbReference>
<dbReference type="PROSITE" id="PS50111">
    <property type="entry name" value="CHEMOTAXIS_TRANSDUC_2"/>
    <property type="match status" value="1"/>
</dbReference>
<dbReference type="CDD" id="cd06225">
    <property type="entry name" value="HAMP"/>
    <property type="match status" value="1"/>
</dbReference>
<evidence type="ECO:0000256" key="6">
    <source>
        <dbReference type="ARBA" id="ARBA00022989"/>
    </source>
</evidence>
<dbReference type="EMBL" id="MASJ01000017">
    <property type="protein sequence ID" value="OCS85033.1"/>
    <property type="molecule type" value="Genomic_DNA"/>
</dbReference>
<dbReference type="SMART" id="SM00304">
    <property type="entry name" value="HAMP"/>
    <property type="match status" value="2"/>
</dbReference>
<keyword evidence="2" id="KW-1003">Cell membrane</keyword>
<evidence type="ECO:0000313" key="15">
    <source>
        <dbReference type="Proteomes" id="UP000093199"/>
    </source>
</evidence>
<keyword evidence="4" id="KW-0145">Chemotaxis</keyword>
<evidence type="ECO:0000256" key="7">
    <source>
        <dbReference type="ARBA" id="ARBA00023136"/>
    </source>
</evidence>
<dbReference type="GO" id="GO:0007165">
    <property type="term" value="P:signal transduction"/>
    <property type="evidence" value="ECO:0007669"/>
    <property type="project" value="UniProtKB-KW"/>
</dbReference>
<comment type="caution">
    <text evidence="14">The sequence shown here is derived from an EMBL/GenBank/DDBJ whole genome shotgun (WGS) entry which is preliminary data.</text>
</comment>
<dbReference type="InterPro" id="IPR033479">
    <property type="entry name" value="dCache_1"/>
</dbReference>
<reference evidence="14 15" key="1">
    <citation type="submission" date="2016-07" db="EMBL/GenBank/DDBJ databases">
        <title>Caryophanon tenue genome sequencing.</title>
        <authorList>
            <person name="Verma A."/>
            <person name="Pal Y."/>
            <person name="Krishnamurthi S."/>
        </authorList>
    </citation>
    <scope>NUCLEOTIDE SEQUENCE [LARGE SCALE GENOMIC DNA]</scope>
    <source>
        <strain evidence="14 15">DSM 14152</strain>
    </source>
</reference>
<dbReference type="OrthoDB" id="9762005at2"/>
<comment type="similarity">
    <text evidence="9">Belongs to the methyl-accepting chemotaxis (MCP) protein family.</text>
</comment>
<evidence type="ECO:0000256" key="4">
    <source>
        <dbReference type="ARBA" id="ARBA00022500"/>
    </source>
</evidence>
<evidence type="ECO:0000313" key="14">
    <source>
        <dbReference type="EMBL" id="OCS85033.1"/>
    </source>
</evidence>
<keyword evidence="6 11" id="KW-1133">Transmembrane helix</keyword>
<dbReference type="GO" id="GO:0006935">
    <property type="term" value="P:chemotaxis"/>
    <property type="evidence" value="ECO:0007669"/>
    <property type="project" value="UniProtKB-KW"/>
</dbReference>
<dbReference type="InterPro" id="IPR004089">
    <property type="entry name" value="MCPsignal_dom"/>
</dbReference>
<evidence type="ECO:0000256" key="5">
    <source>
        <dbReference type="ARBA" id="ARBA00022692"/>
    </source>
</evidence>
<comment type="subcellular location">
    <subcellularLocation>
        <location evidence="1">Cell membrane</location>
        <topology evidence="1">Multi-pass membrane protein</topology>
    </subcellularLocation>
</comment>
<keyword evidence="3" id="KW-0488">Methylation</keyword>
<dbReference type="Proteomes" id="UP000093199">
    <property type="component" value="Unassembled WGS sequence"/>
</dbReference>
<evidence type="ECO:0000256" key="2">
    <source>
        <dbReference type="ARBA" id="ARBA00022475"/>
    </source>
</evidence>
<dbReference type="SUPFAM" id="SSF103190">
    <property type="entry name" value="Sensory domain-like"/>
    <property type="match status" value="1"/>
</dbReference>
<keyword evidence="8 10" id="KW-0807">Transducer</keyword>
<dbReference type="GO" id="GO:0005886">
    <property type="term" value="C:plasma membrane"/>
    <property type="evidence" value="ECO:0007669"/>
    <property type="project" value="UniProtKB-SubCell"/>
</dbReference>
<feature type="domain" description="HAMP" evidence="13">
    <location>
        <begin position="305"/>
        <end position="357"/>
    </location>
</feature>
<dbReference type="SUPFAM" id="SSF58104">
    <property type="entry name" value="Methyl-accepting chemotaxis protein (MCP) signaling domain"/>
    <property type="match status" value="1"/>
</dbReference>
<accession>A0A1C0YD22</accession>
<dbReference type="Pfam" id="PF00015">
    <property type="entry name" value="MCPsignal"/>
    <property type="match status" value="1"/>
</dbReference>
<dbReference type="CDD" id="cd18773">
    <property type="entry name" value="PDC1_HK_sensor"/>
    <property type="match status" value="1"/>
</dbReference>
<proteinExistence type="inferred from homology"/>
<gene>
    <name evidence="14" type="ORF">A6M13_14220</name>
</gene>
<evidence type="ECO:0000256" key="8">
    <source>
        <dbReference type="ARBA" id="ARBA00023224"/>
    </source>
</evidence>